<gene>
    <name evidence="2" type="ORF">ASZ78_016742</name>
</gene>
<accession>A0A226NK50</accession>
<name>A0A226NK50_CALSU</name>
<keyword evidence="3" id="KW-1185">Reference proteome</keyword>
<reference evidence="2 3" key="1">
    <citation type="submission" date="2016-07" db="EMBL/GenBank/DDBJ databases">
        <title>Disparate Historic Effective Population Sizes Predicted by Modern Levels of Genome Diversity for the Scaled Quail (Callipepla squamata) and the Northern Bobwhite (Colinus virginianus): Inferences from First and Second Generation Draft Genome Assemblies for Sympatric New World Quail.</title>
        <authorList>
            <person name="Oldeschulte D.L."/>
            <person name="Halley Y.A."/>
            <person name="Bhattarai E.K."/>
            <person name="Brashear W.A."/>
            <person name="Hill J."/>
            <person name="Metz R.P."/>
            <person name="Johnson C.D."/>
            <person name="Rollins D."/>
            <person name="Peterson M.J."/>
            <person name="Bickhart D.M."/>
            <person name="Decker J.E."/>
            <person name="Seabury C.M."/>
        </authorList>
    </citation>
    <scope>NUCLEOTIDE SEQUENCE [LARGE SCALE GENOMIC DNA]</scope>
    <source>
        <strain evidence="2 3">Texas</strain>
        <tissue evidence="2">Leg muscle</tissue>
    </source>
</reference>
<feature type="compositionally biased region" description="Basic and acidic residues" evidence="1">
    <location>
        <begin position="34"/>
        <end position="44"/>
    </location>
</feature>
<protein>
    <submittedName>
        <fullName evidence="2">Uncharacterized protein</fullName>
    </submittedName>
</protein>
<comment type="caution">
    <text evidence="2">The sequence shown here is derived from an EMBL/GenBank/DDBJ whole genome shotgun (WGS) entry which is preliminary data.</text>
</comment>
<evidence type="ECO:0000256" key="1">
    <source>
        <dbReference type="SAM" id="MobiDB-lite"/>
    </source>
</evidence>
<dbReference type="EMBL" id="MCFN01000034">
    <property type="protein sequence ID" value="OXB67619.1"/>
    <property type="molecule type" value="Genomic_DNA"/>
</dbReference>
<evidence type="ECO:0000313" key="2">
    <source>
        <dbReference type="EMBL" id="OXB67619.1"/>
    </source>
</evidence>
<dbReference type="AlphaFoldDB" id="A0A226NK50"/>
<evidence type="ECO:0000313" key="3">
    <source>
        <dbReference type="Proteomes" id="UP000198323"/>
    </source>
</evidence>
<feature type="region of interest" description="Disordered" evidence="1">
    <location>
        <begin position="20"/>
        <end position="44"/>
    </location>
</feature>
<dbReference type="Proteomes" id="UP000198323">
    <property type="component" value="Unassembled WGS sequence"/>
</dbReference>
<proteinExistence type="predicted"/>
<organism evidence="2 3">
    <name type="scientific">Callipepla squamata</name>
    <name type="common">Scaled quail</name>
    <dbReference type="NCBI Taxonomy" id="9009"/>
    <lineage>
        <taxon>Eukaryota</taxon>
        <taxon>Metazoa</taxon>
        <taxon>Chordata</taxon>
        <taxon>Craniata</taxon>
        <taxon>Vertebrata</taxon>
        <taxon>Euteleostomi</taxon>
        <taxon>Archelosauria</taxon>
        <taxon>Archosauria</taxon>
        <taxon>Dinosauria</taxon>
        <taxon>Saurischia</taxon>
        <taxon>Theropoda</taxon>
        <taxon>Coelurosauria</taxon>
        <taxon>Aves</taxon>
        <taxon>Neognathae</taxon>
        <taxon>Galloanserae</taxon>
        <taxon>Galliformes</taxon>
        <taxon>Odontophoridae</taxon>
        <taxon>Callipepla</taxon>
    </lineage>
</organism>
<sequence length="44" mass="5073">MCRGIHKKCQVRTLTTKITSVGKRPFPSTNPFSQRKEKPSEKLQ</sequence>